<dbReference type="Proteomes" id="UP000887159">
    <property type="component" value="Unassembled WGS sequence"/>
</dbReference>
<keyword evidence="3" id="KW-1185">Reference proteome</keyword>
<organism evidence="2 3">
    <name type="scientific">Trichonephila clavipes</name>
    <name type="common">Golden silk orbweaver</name>
    <name type="synonym">Nephila clavipes</name>
    <dbReference type="NCBI Taxonomy" id="2585209"/>
    <lineage>
        <taxon>Eukaryota</taxon>
        <taxon>Metazoa</taxon>
        <taxon>Ecdysozoa</taxon>
        <taxon>Arthropoda</taxon>
        <taxon>Chelicerata</taxon>
        <taxon>Arachnida</taxon>
        <taxon>Araneae</taxon>
        <taxon>Araneomorphae</taxon>
        <taxon>Entelegynae</taxon>
        <taxon>Araneoidea</taxon>
        <taxon>Nephilidae</taxon>
        <taxon>Trichonephila</taxon>
    </lineage>
</organism>
<reference evidence="2" key="1">
    <citation type="submission" date="2020-08" db="EMBL/GenBank/DDBJ databases">
        <title>Multicomponent nature underlies the extraordinary mechanical properties of spider dragline silk.</title>
        <authorList>
            <person name="Kono N."/>
            <person name="Nakamura H."/>
            <person name="Mori M."/>
            <person name="Yoshida Y."/>
            <person name="Ohtoshi R."/>
            <person name="Malay A.D."/>
            <person name="Moran D.A.P."/>
            <person name="Tomita M."/>
            <person name="Numata K."/>
            <person name="Arakawa K."/>
        </authorList>
    </citation>
    <scope>NUCLEOTIDE SEQUENCE</scope>
</reference>
<dbReference type="AlphaFoldDB" id="A0A8X6UVR9"/>
<comment type="caution">
    <text evidence="2">The sequence shown here is derived from an EMBL/GenBank/DDBJ whole genome shotgun (WGS) entry which is preliminary data.</text>
</comment>
<sequence>MISLGQQSLPPADLGLVDEETASTGGQPLHGIRGFEGDATVQKMMNQLRTQELREEIYENKGQNWGVIDGCSKAIDLLSWP</sequence>
<evidence type="ECO:0000313" key="2">
    <source>
        <dbReference type="EMBL" id="GFX89623.1"/>
    </source>
</evidence>
<evidence type="ECO:0000313" key="3">
    <source>
        <dbReference type="Proteomes" id="UP000887159"/>
    </source>
</evidence>
<evidence type="ECO:0000256" key="1">
    <source>
        <dbReference type="SAM" id="MobiDB-lite"/>
    </source>
</evidence>
<protein>
    <submittedName>
        <fullName evidence="2">Uncharacterized protein</fullName>
    </submittedName>
</protein>
<gene>
    <name evidence="2" type="ORF">TNCV_73161</name>
</gene>
<accession>A0A8X6UVR9</accession>
<feature type="region of interest" description="Disordered" evidence="1">
    <location>
        <begin position="1"/>
        <end position="34"/>
    </location>
</feature>
<dbReference type="EMBL" id="BMAU01021073">
    <property type="protein sequence ID" value="GFX89623.1"/>
    <property type="molecule type" value="Genomic_DNA"/>
</dbReference>
<name>A0A8X6UVR9_TRICX</name>
<proteinExistence type="predicted"/>